<feature type="region of interest" description="Disordered" evidence="2">
    <location>
        <begin position="324"/>
        <end position="407"/>
    </location>
</feature>
<feature type="region of interest" description="Disordered" evidence="2">
    <location>
        <begin position="429"/>
        <end position="464"/>
    </location>
</feature>
<feature type="compositionally biased region" description="Polar residues" evidence="2">
    <location>
        <begin position="324"/>
        <end position="339"/>
    </location>
</feature>
<feature type="compositionally biased region" description="Basic and acidic residues" evidence="2">
    <location>
        <begin position="138"/>
        <end position="147"/>
    </location>
</feature>
<feature type="compositionally biased region" description="Low complexity" evidence="2">
    <location>
        <begin position="612"/>
        <end position="623"/>
    </location>
</feature>
<feature type="compositionally biased region" description="Basic and acidic residues" evidence="2">
    <location>
        <begin position="173"/>
        <end position="182"/>
    </location>
</feature>
<dbReference type="OrthoDB" id="273550at2759"/>
<evidence type="ECO:0000313" key="3">
    <source>
        <dbReference type="EMBL" id="GET91603.1"/>
    </source>
</evidence>
<comment type="caution">
    <text evidence="3">The sequence shown here is derived from an EMBL/GenBank/DDBJ whole genome shotgun (WGS) entry which is preliminary data.</text>
</comment>
<feature type="compositionally biased region" description="Low complexity" evidence="2">
    <location>
        <begin position="211"/>
        <end position="221"/>
    </location>
</feature>
<accession>A0A640KPR5</accession>
<feature type="region of interest" description="Disordered" evidence="2">
    <location>
        <begin position="753"/>
        <end position="806"/>
    </location>
</feature>
<proteinExistence type="predicted"/>
<feature type="compositionally biased region" description="Polar residues" evidence="2">
    <location>
        <begin position="660"/>
        <end position="669"/>
    </location>
</feature>
<feature type="coiled-coil region" evidence="1">
    <location>
        <begin position="807"/>
        <end position="834"/>
    </location>
</feature>
<sequence length="1005" mass="108749">MSQYTVSSSESGSFSMSTAPHSYVRAGTENSEMTAVSVSKRTHMRPSTAAAAVGGLDEGAADSAYIESTPTKPSQSATTATATMTQESPSMTIRRVPVDYSKRMEDQKARNSALERYKMLVLGNQAMKSNQASPNAVEAKRVGDSSKRRGGVQRQALAPPSDCSAIEETAVSDDSKTEEEKLPLSVSQSCRSVDKHVSSSSSQRMPLRTRPSSSSVPAAVSMNRPIAHPAEPTADKVEGGLAGDSSVPAVPQLNLSKMHDPPSQQAAAYPTGDDENGGVLYVAPELTQPYCKSSQRRCDTVRPGFEPVTAHHCTPLHRSLSASFAQAEVSPSTSSSQLQPRLPPHTGSSTKARHASTSDAAAPPSPRSTSRRKSDAVRVTPAMAAMTNVSPQQDASEKAAEEAGATTFTDPVSTSLTLRSVTTKPLHGDKKVDKWQADAEQDGAEGVGEPAVTETPKQEQEAMPLAGSKKAFWLRPATAMYEMTASIAAKRKDHHEDEEEMRRSSNRRHQNYLRSGTATASTASSCGTPRGHFSTTAEAKPRFTTHMTAADRERYEEVPPAVISAPAQTYSSIYSARQATAHKSSLSRPGPRVSTEASAANRTCDSPHRPSQRQSQRRAVPQACSLHSPLGRRSSIISHLSSDLPITASSEERHRAVNSGRVSTRQQDSFSKHCARVAARNSRLEESTAAAADLPKRSKTKTAATSAGEPPAKGESAVLLKPKVHKKLQLDSEAECESSTNVLKATQCVLASQVEPKPMPPSPETMMHDLHRPAEGSPSKSRRRENDLTASPARPDDHTDGESNHDVQDAVMEREKEEARVRQARTALESFQKARHSCMNDLQASRATCTSTSTNEVVAAMLQGIVQQTRQTLPCYLCADQQNTSGYHVHVNLCRPMTEALLREYYAAVDEVKDIPAALQERIQDVASQEVPSSMSSETERDIFAKRCYQCVKAMLVPCRKCGVHIRVHDVKEHEMLCGRACYLNSRAAVRVRSTVERIEHGSQE</sequence>
<protein>
    <submittedName>
        <fullName evidence="3">Uncharacterized protein</fullName>
    </submittedName>
</protein>
<feature type="region of interest" description="Disordered" evidence="2">
    <location>
        <begin position="1"/>
        <end position="83"/>
    </location>
</feature>
<reference evidence="3" key="1">
    <citation type="submission" date="2019-11" db="EMBL/GenBank/DDBJ databases">
        <title>Leishmania tarentolae CDS.</title>
        <authorList>
            <person name="Goto Y."/>
            <person name="Yamagishi J."/>
        </authorList>
    </citation>
    <scope>NUCLEOTIDE SEQUENCE [LARGE SCALE GENOMIC DNA]</scope>
    <source>
        <strain evidence="3">Parrot Tar II</strain>
    </source>
</reference>
<organism evidence="3 4">
    <name type="scientific">Leishmania tarentolae</name>
    <name type="common">Sauroleishmania tarentolae</name>
    <dbReference type="NCBI Taxonomy" id="5689"/>
    <lineage>
        <taxon>Eukaryota</taxon>
        <taxon>Discoba</taxon>
        <taxon>Euglenozoa</taxon>
        <taxon>Kinetoplastea</taxon>
        <taxon>Metakinetoplastina</taxon>
        <taxon>Trypanosomatida</taxon>
        <taxon>Trypanosomatidae</taxon>
        <taxon>Leishmaniinae</taxon>
        <taxon>Leishmania</taxon>
        <taxon>lizard Leishmania</taxon>
    </lineage>
</organism>
<feature type="region of interest" description="Disordered" evidence="2">
    <location>
        <begin position="489"/>
        <end position="558"/>
    </location>
</feature>
<dbReference type="Proteomes" id="UP000419144">
    <property type="component" value="Unassembled WGS sequence"/>
</dbReference>
<dbReference type="EMBL" id="BLBS01000049">
    <property type="protein sequence ID" value="GET91603.1"/>
    <property type="molecule type" value="Genomic_DNA"/>
</dbReference>
<keyword evidence="4" id="KW-1185">Reference proteome</keyword>
<feature type="compositionally biased region" description="Low complexity" evidence="2">
    <location>
        <begin position="68"/>
        <end position="83"/>
    </location>
</feature>
<evidence type="ECO:0000256" key="2">
    <source>
        <dbReference type="SAM" id="MobiDB-lite"/>
    </source>
</evidence>
<name>A0A640KPR5_LEITA</name>
<feature type="compositionally biased region" description="Low complexity" evidence="2">
    <location>
        <begin position="7"/>
        <end position="17"/>
    </location>
</feature>
<feature type="compositionally biased region" description="Polar residues" evidence="2">
    <location>
        <begin position="595"/>
        <end position="604"/>
    </location>
</feature>
<feature type="compositionally biased region" description="Polar residues" evidence="2">
    <location>
        <begin position="28"/>
        <end position="39"/>
    </location>
</feature>
<dbReference type="AlphaFoldDB" id="A0A640KPR5"/>
<feature type="region of interest" description="Disordered" evidence="2">
    <location>
        <begin position="647"/>
        <end position="720"/>
    </location>
</feature>
<feature type="compositionally biased region" description="Basic and acidic residues" evidence="2">
    <location>
        <begin position="794"/>
        <end position="806"/>
    </location>
</feature>
<evidence type="ECO:0000256" key="1">
    <source>
        <dbReference type="SAM" id="Coils"/>
    </source>
</evidence>
<gene>
    <name evidence="3" type="ORF">LtaPh_3228000</name>
</gene>
<evidence type="ECO:0000313" key="4">
    <source>
        <dbReference type="Proteomes" id="UP000419144"/>
    </source>
</evidence>
<dbReference type="VEuPathDB" id="TriTrypDB:LtaPh_3228000"/>
<keyword evidence="1" id="KW-0175">Coiled coil</keyword>
<feature type="region of interest" description="Disordered" evidence="2">
    <location>
        <begin position="126"/>
        <end position="275"/>
    </location>
</feature>
<feature type="region of interest" description="Disordered" evidence="2">
    <location>
        <begin position="581"/>
        <end position="623"/>
    </location>
</feature>